<reference evidence="4 5" key="1">
    <citation type="submission" date="2015-03" db="EMBL/GenBank/DDBJ databases">
        <title>Genome sequence of Kiloniella sp. P1-1, isolated from the gut microflora of Pacific white shrimp, Penaeus vannamei.</title>
        <authorList>
            <person name="Shao Z."/>
            <person name="Wang L."/>
            <person name="Li X."/>
        </authorList>
    </citation>
    <scope>NUCLEOTIDE SEQUENCE [LARGE SCALE GENOMIC DNA]</scope>
    <source>
        <strain evidence="4 5">P1-1</strain>
    </source>
</reference>
<feature type="region of interest" description="Disordered" evidence="1">
    <location>
        <begin position="117"/>
        <end position="137"/>
    </location>
</feature>
<dbReference type="InterPro" id="IPR007560">
    <property type="entry name" value="Restrct_endonuc_IV_Mrr"/>
</dbReference>
<gene>
    <name evidence="4" type="ORF">WH95_06255</name>
</gene>
<feature type="domain" description="Restriction system protein Mrr-like N-terminal" evidence="3">
    <location>
        <begin position="5"/>
        <end position="89"/>
    </location>
</feature>
<dbReference type="PANTHER" id="PTHR30015:SF7">
    <property type="entry name" value="TYPE IV METHYL-DIRECTED RESTRICTION ENZYME ECOKMRR"/>
    <property type="match status" value="1"/>
</dbReference>
<evidence type="ECO:0000313" key="4">
    <source>
        <dbReference type="EMBL" id="KKJ78003.1"/>
    </source>
</evidence>
<dbReference type="GO" id="GO:0009307">
    <property type="term" value="P:DNA restriction-modification system"/>
    <property type="evidence" value="ECO:0007669"/>
    <property type="project" value="InterPro"/>
</dbReference>
<dbReference type="OrthoDB" id="9803736at2"/>
<name>A0A0M2REK4_9PROT</name>
<dbReference type="Pfam" id="PF14338">
    <property type="entry name" value="Mrr_N"/>
    <property type="match status" value="1"/>
</dbReference>
<dbReference type="InterPro" id="IPR011856">
    <property type="entry name" value="tRNA_endonuc-like_dom_sf"/>
</dbReference>
<dbReference type="PANTHER" id="PTHR30015">
    <property type="entry name" value="MRR RESTRICTION SYSTEM PROTEIN"/>
    <property type="match status" value="1"/>
</dbReference>
<feature type="domain" description="Restriction endonuclease type IV Mrr" evidence="2">
    <location>
        <begin position="162"/>
        <end position="283"/>
    </location>
</feature>
<evidence type="ECO:0000313" key="5">
    <source>
        <dbReference type="Proteomes" id="UP000034491"/>
    </source>
</evidence>
<keyword evidence="4" id="KW-0540">Nuclease</keyword>
<dbReference type="Gene3D" id="3.40.1350.10">
    <property type="match status" value="1"/>
</dbReference>
<proteinExistence type="predicted"/>
<dbReference type="STRING" id="1549748.WH95_06255"/>
<keyword evidence="5" id="KW-1185">Reference proteome</keyword>
<dbReference type="InterPro" id="IPR025745">
    <property type="entry name" value="Mrr-like_N_dom"/>
</dbReference>
<keyword evidence="4" id="KW-0255">Endonuclease</keyword>
<sequence length="307" mass="34335">MIPDYQTLMLPVLKSASQGEIKTTDVIDRLALEFNLTEEEKNAFLPSGGKKIFYDRVHWAKSYLKQSGLLHYPSRGYFELTDAGRAELAKKPKRIDNQYLEKFEGYRSFKARLNSKKDTENEIGSSPPPITFNSDLTPDEALRSAHRTINDALASDLLQRVREASPQFFEELIISLLVAMGYGGSSEEAGQALGKSGDDGVDGVIDQDPLGVDQIYVQAKRYAEGNNVGSPAIRDFFGALSLKKAQKGIFFTTSKFSTSGIQTAKELGMRIVLIDGQQLTKLMIRYNIGCRDEEILHLKKVDEEFFE</sequence>
<dbReference type="InterPro" id="IPR052906">
    <property type="entry name" value="Type_IV_Methyl-Rstrct_Enzyme"/>
</dbReference>
<dbReference type="PATRIC" id="fig|1549748.8.peg.2748"/>
<evidence type="ECO:0000256" key="1">
    <source>
        <dbReference type="SAM" id="MobiDB-lite"/>
    </source>
</evidence>
<dbReference type="SUPFAM" id="SSF52980">
    <property type="entry name" value="Restriction endonuclease-like"/>
    <property type="match status" value="1"/>
</dbReference>
<accession>A0A0M2REK4</accession>
<comment type="caution">
    <text evidence="4">The sequence shown here is derived from an EMBL/GenBank/DDBJ whole genome shotgun (WGS) entry which is preliminary data.</text>
</comment>
<evidence type="ECO:0000259" key="2">
    <source>
        <dbReference type="Pfam" id="PF04471"/>
    </source>
</evidence>
<keyword evidence="4" id="KW-0378">Hydrolase</keyword>
<dbReference type="Pfam" id="PF04471">
    <property type="entry name" value="Mrr_cat"/>
    <property type="match status" value="1"/>
</dbReference>
<organism evidence="4 5">
    <name type="scientific">Kiloniella litopenaei</name>
    <dbReference type="NCBI Taxonomy" id="1549748"/>
    <lineage>
        <taxon>Bacteria</taxon>
        <taxon>Pseudomonadati</taxon>
        <taxon>Pseudomonadota</taxon>
        <taxon>Alphaproteobacteria</taxon>
        <taxon>Rhodospirillales</taxon>
        <taxon>Kiloniellaceae</taxon>
        <taxon>Kiloniella</taxon>
    </lineage>
</organism>
<protein>
    <submittedName>
        <fullName evidence="4">Restriction endonuclease</fullName>
    </submittedName>
</protein>
<evidence type="ECO:0000259" key="3">
    <source>
        <dbReference type="Pfam" id="PF14338"/>
    </source>
</evidence>
<dbReference type="EMBL" id="LANI01000003">
    <property type="protein sequence ID" value="KKJ78003.1"/>
    <property type="molecule type" value="Genomic_DNA"/>
</dbReference>
<dbReference type="AlphaFoldDB" id="A0A0M2REK4"/>
<dbReference type="RefSeq" id="WP_046504391.1">
    <property type="nucleotide sequence ID" value="NZ_LANI01000003.1"/>
</dbReference>
<dbReference type="Proteomes" id="UP000034491">
    <property type="component" value="Unassembled WGS sequence"/>
</dbReference>
<dbReference type="InterPro" id="IPR011335">
    <property type="entry name" value="Restrct_endonuc-II-like"/>
</dbReference>
<dbReference type="GO" id="GO:0003677">
    <property type="term" value="F:DNA binding"/>
    <property type="evidence" value="ECO:0007669"/>
    <property type="project" value="InterPro"/>
</dbReference>
<dbReference type="GO" id="GO:0015666">
    <property type="term" value="F:restriction endodeoxyribonuclease activity"/>
    <property type="evidence" value="ECO:0007669"/>
    <property type="project" value="TreeGrafter"/>
</dbReference>